<reference evidence="2" key="1">
    <citation type="submission" date="2023-05" db="EMBL/GenBank/DDBJ databases">
        <title>Genome and transcriptome analyses reveal genes involved in the formation of fine ridges on petal epidermal cells in Hibiscus trionum.</title>
        <authorList>
            <person name="Koshimizu S."/>
            <person name="Masuda S."/>
            <person name="Ishii T."/>
            <person name="Shirasu K."/>
            <person name="Hoshino A."/>
            <person name="Arita M."/>
        </authorList>
    </citation>
    <scope>NUCLEOTIDE SEQUENCE</scope>
    <source>
        <strain evidence="2">Hamamatsu line</strain>
    </source>
</reference>
<accession>A0A9W7ITC9</accession>
<feature type="compositionally biased region" description="Polar residues" evidence="1">
    <location>
        <begin position="33"/>
        <end position="49"/>
    </location>
</feature>
<evidence type="ECO:0000313" key="3">
    <source>
        <dbReference type="Proteomes" id="UP001165190"/>
    </source>
</evidence>
<dbReference type="Proteomes" id="UP001165190">
    <property type="component" value="Unassembled WGS sequence"/>
</dbReference>
<keyword evidence="3" id="KW-1185">Reference proteome</keyword>
<name>A0A9W7ITC9_HIBTR</name>
<organism evidence="2 3">
    <name type="scientific">Hibiscus trionum</name>
    <name type="common">Flower of an hour</name>
    <dbReference type="NCBI Taxonomy" id="183268"/>
    <lineage>
        <taxon>Eukaryota</taxon>
        <taxon>Viridiplantae</taxon>
        <taxon>Streptophyta</taxon>
        <taxon>Embryophyta</taxon>
        <taxon>Tracheophyta</taxon>
        <taxon>Spermatophyta</taxon>
        <taxon>Magnoliopsida</taxon>
        <taxon>eudicotyledons</taxon>
        <taxon>Gunneridae</taxon>
        <taxon>Pentapetalae</taxon>
        <taxon>rosids</taxon>
        <taxon>malvids</taxon>
        <taxon>Malvales</taxon>
        <taxon>Malvaceae</taxon>
        <taxon>Malvoideae</taxon>
        <taxon>Hibiscus</taxon>
    </lineage>
</organism>
<evidence type="ECO:0000313" key="2">
    <source>
        <dbReference type="EMBL" id="GMJ02001.1"/>
    </source>
</evidence>
<proteinExistence type="predicted"/>
<dbReference type="EMBL" id="BSYR01000035">
    <property type="protein sequence ID" value="GMJ02001.1"/>
    <property type="molecule type" value="Genomic_DNA"/>
</dbReference>
<feature type="region of interest" description="Disordered" evidence="1">
    <location>
        <begin position="30"/>
        <end position="54"/>
    </location>
</feature>
<dbReference type="AlphaFoldDB" id="A0A9W7ITC9"/>
<comment type="caution">
    <text evidence="2">The sequence shown here is derived from an EMBL/GenBank/DDBJ whole genome shotgun (WGS) entry which is preliminary data.</text>
</comment>
<gene>
    <name evidence="2" type="ORF">HRI_003869300</name>
</gene>
<protein>
    <submittedName>
        <fullName evidence="2">Uncharacterized protein</fullName>
    </submittedName>
</protein>
<sequence>MGCFLLCFPIPTKNSAKRVLPGDSKIVSHESLDSSVSQESTIPSNSQLSKKLEERSSIKTREKVRFNMNVQMYDPILDEETSVRRLLHNVESEIKYRYMIPSESYDDYLL</sequence>
<dbReference type="OrthoDB" id="1695907at2759"/>
<evidence type="ECO:0000256" key="1">
    <source>
        <dbReference type="SAM" id="MobiDB-lite"/>
    </source>
</evidence>